<proteinExistence type="predicted"/>
<keyword evidence="1" id="KW-1133">Transmembrane helix</keyword>
<evidence type="ECO:0000313" key="3">
    <source>
        <dbReference type="Proteomes" id="UP000596739"/>
    </source>
</evidence>
<dbReference type="Proteomes" id="UP000596739">
    <property type="component" value="Unassembled WGS sequence"/>
</dbReference>
<accession>A0ABS1EX99</accession>
<feature type="transmembrane region" description="Helical" evidence="1">
    <location>
        <begin position="6"/>
        <end position="27"/>
    </location>
</feature>
<evidence type="ECO:0000313" key="2">
    <source>
        <dbReference type="EMBL" id="MBK1813970.1"/>
    </source>
</evidence>
<protein>
    <submittedName>
        <fullName evidence="2">Uncharacterized protein</fullName>
    </submittedName>
</protein>
<evidence type="ECO:0000256" key="1">
    <source>
        <dbReference type="SAM" id="Phobius"/>
    </source>
</evidence>
<dbReference type="EMBL" id="JAENHN010000071">
    <property type="protein sequence ID" value="MBK1813970.1"/>
    <property type="molecule type" value="Genomic_DNA"/>
</dbReference>
<keyword evidence="1" id="KW-0472">Membrane</keyword>
<comment type="caution">
    <text evidence="2">The sequence shown here is derived from an EMBL/GenBank/DDBJ whole genome shotgun (WGS) entry which is preliminary data.</text>
</comment>
<keyword evidence="3" id="KW-1185">Reference proteome</keyword>
<dbReference type="RefSeq" id="WP_200274605.1">
    <property type="nucleotide sequence ID" value="NZ_JAENHN010000071.1"/>
</dbReference>
<organism evidence="2 3">
    <name type="scientific">Clostridium yunnanense</name>
    <dbReference type="NCBI Taxonomy" id="2800325"/>
    <lineage>
        <taxon>Bacteria</taxon>
        <taxon>Bacillati</taxon>
        <taxon>Bacillota</taxon>
        <taxon>Clostridia</taxon>
        <taxon>Eubacteriales</taxon>
        <taxon>Clostridiaceae</taxon>
        <taxon>Clostridium</taxon>
    </lineage>
</organism>
<name>A0ABS1EX99_9CLOT</name>
<reference evidence="3" key="1">
    <citation type="submission" date="2021-01" db="EMBL/GenBank/DDBJ databases">
        <title>Genome public.</title>
        <authorList>
            <person name="Liu C."/>
            <person name="Sun Q."/>
        </authorList>
    </citation>
    <scope>NUCLEOTIDE SEQUENCE [LARGE SCALE GENOMIC DNA]</scope>
    <source>
        <strain evidence="3">YIM B02505</strain>
    </source>
</reference>
<gene>
    <name evidence="2" type="ORF">JHL18_25510</name>
</gene>
<feature type="transmembrane region" description="Helical" evidence="1">
    <location>
        <begin position="63"/>
        <end position="82"/>
    </location>
</feature>
<feature type="transmembrane region" description="Helical" evidence="1">
    <location>
        <begin position="39"/>
        <end position="57"/>
    </location>
</feature>
<keyword evidence="1" id="KW-0812">Transmembrane</keyword>
<sequence>MLKSEYVFTLAFIVVPTIILALAILALDRKFVNKPGIRLIIIATVFIILDNLVELFGVSLYPYSIISELVTLLVFNYCMGLFKKL</sequence>